<evidence type="ECO:0000313" key="5">
    <source>
        <dbReference type="Proteomes" id="UP000590412"/>
    </source>
</evidence>
<comment type="function">
    <text evidence="2">Neddylation of cullins play an essential role in the regulation of SCF-type complexes activity.</text>
</comment>
<evidence type="ECO:0000256" key="2">
    <source>
        <dbReference type="RuleBase" id="RU410713"/>
    </source>
</evidence>
<dbReference type="GO" id="GO:0000151">
    <property type="term" value="C:ubiquitin ligase complex"/>
    <property type="evidence" value="ECO:0007669"/>
    <property type="project" value="TreeGrafter"/>
</dbReference>
<dbReference type="GO" id="GO:0031624">
    <property type="term" value="F:ubiquitin conjugating enzyme binding"/>
    <property type="evidence" value="ECO:0007669"/>
    <property type="project" value="TreeGrafter"/>
</dbReference>
<evidence type="ECO:0000313" key="4">
    <source>
        <dbReference type="EMBL" id="KAF6052300.1"/>
    </source>
</evidence>
<comment type="caution">
    <text evidence="4">The sequence shown here is derived from an EMBL/GenBank/DDBJ whole genome shotgun (WGS) entry which is preliminary data.</text>
</comment>
<dbReference type="OrthoDB" id="27198at2759"/>
<accession>A0A8X7NMS9</accession>
<evidence type="ECO:0000256" key="1">
    <source>
        <dbReference type="ARBA" id="ARBA00022786"/>
    </source>
</evidence>
<dbReference type="Pfam" id="PF03556">
    <property type="entry name" value="Cullin_binding"/>
    <property type="match status" value="1"/>
</dbReference>
<organism evidence="4 5">
    <name type="scientific">Candida parapsilosis</name>
    <name type="common">Yeast</name>
    <dbReference type="NCBI Taxonomy" id="5480"/>
    <lineage>
        <taxon>Eukaryota</taxon>
        <taxon>Fungi</taxon>
        <taxon>Dikarya</taxon>
        <taxon>Ascomycota</taxon>
        <taxon>Saccharomycotina</taxon>
        <taxon>Pichiomycetes</taxon>
        <taxon>Debaryomycetaceae</taxon>
        <taxon>Candida/Lodderomyces clade</taxon>
        <taxon>Candida</taxon>
    </lineage>
</organism>
<dbReference type="SUPFAM" id="SSF46934">
    <property type="entry name" value="UBA-like"/>
    <property type="match status" value="1"/>
</dbReference>
<dbReference type="InterPro" id="IPR014764">
    <property type="entry name" value="DCN-prot"/>
</dbReference>
<dbReference type="EMBL" id="JABWAB010000004">
    <property type="protein sequence ID" value="KAF6052300.1"/>
    <property type="molecule type" value="Genomic_DNA"/>
</dbReference>
<dbReference type="Proteomes" id="UP000590412">
    <property type="component" value="Unassembled WGS sequence"/>
</dbReference>
<dbReference type="GO" id="GO:0045116">
    <property type="term" value="P:protein neddylation"/>
    <property type="evidence" value="ECO:0007669"/>
    <property type="project" value="TreeGrafter"/>
</dbReference>
<name>A0A8X7NMS9_CANPA</name>
<dbReference type="PANTHER" id="PTHR12281:SF31">
    <property type="entry name" value="DCN1-LIKE PROTEIN 3"/>
    <property type="match status" value="1"/>
</dbReference>
<keyword evidence="1" id="KW-0833">Ubl conjugation pathway</keyword>
<reference evidence="4" key="1">
    <citation type="submission" date="2020-03" db="EMBL/GenBank/DDBJ databases">
        <title>FDA dAtabase for Regulatory Grade micrObial Sequences (FDA-ARGOS): Supporting development and validation of Infectious Disease Dx tests.</title>
        <authorList>
            <person name="Campos J."/>
            <person name="Goldberg B."/>
            <person name="Tallon L."/>
            <person name="Sadzewicz L."/>
            <person name="Vavikolanu K."/>
            <person name="Mehta A."/>
            <person name="Aluvathingal J."/>
            <person name="Nadendla S."/>
            <person name="Nandy P."/>
            <person name="Geyer C."/>
            <person name="Yan Y."/>
            <person name="Sichtig H."/>
        </authorList>
    </citation>
    <scope>NUCLEOTIDE SEQUENCE [LARGE SCALE GENOMIC DNA]</scope>
    <source>
        <strain evidence="4">FDAARGOS_652</strain>
    </source>
</reference>
<evidence type="ECO:0000259" key="3">
    <source>
        <dbReference type="PROSITE" id="PS51229"/>
    </source>
</evidence>
<dbReference type="GO" id="GO:0097602">
    <property type="term" value="F:cullin family protein binding"/>
    <property type="evidence" value="ECO:0007669"/>
    <property type="project" value="TreeGrafter"/>
</dbReference>
<dbReference type="PANTHER" id="PTHR12281">
    <property type="entry name" value="RP42 RELATED"/>
    <property type="match status" value="1"/>
</dbReference>
<sequence length="294" mass="33887">MVNKSALKNQFCELTGTSTTTAGRYLDASKYNLEQAVDAYFTKHASKSSPNSKSNGKSSSPFSFAKHLIAIFDQYKDANNPEVIDIDGTLKYLEDLGIDPDDPKSLTLAFLLKSPSVGVFKKDKFLTIWQHYEVHDVKAMAEFLNHFHENVLHDKGSYSDLETNEVIDFKQLYDFTFGFLKESENQKVLDIDLTISYWKLLLPLITSVHFARNNSDSNEDDKAKIDERAQNWYDFLSNSNPRPVITFDTWSMFYLFFLEVIIPDPYKLSNYDEMAAWPSKMDEYVEYLSDNNLI</sequence>
<feature type="domain" description="DCUN1" evidence="3">
    <location>
        <begin position="63"/>
        <end position="289"/>
    </location>
</feature>
<dbReference type="AlphaFoldDB" id="A0A8X7NMS9"/>
<dbReference type="Pfam" id="PF14555">
    <property type="entry name" value="UBA_4"/>
    <property type="match status" value="1"/>
</dbReference>
<proteinExistence type="predicted"/>
<dbReference type="Gene3D" id="1.10.8.10">
    <property type="entry name" value="DNA helicase RuvA subunit, C-terminal domain"/>
    <property type="match status" value="1"/>
</dbReference>
<dbReference type="Gene3D" id="1.10.238.10">
    <property type="entry name" value="EF-hand"/>
    <property type="match status" value="1"/>
</dbReference>
<dbReference type="Gene3D" id="1.10.238.200">
    <property type="entry name" value="Cullin, PONY binding domain"/>
    <property type="match status" value="1"/>
</dbReference>
<dbReference type="GO" id="GO:0032182">
    <property type="term" value="F:ubiquitin-like protein binding"/>
    <property type="evidence" value="ECO:0007669"/>
    <property type="project" value="TreeGrafter"/>
</dbReference>
<dbReference type="PROSITE" id="PS51229">
    <property type="entry name" value="DCUN1"/>
    <property type="match status" value="1"/>
</dbReference>
<dbReference type="InterPro" id="IPR009060">
    <property type="entry name" value="UBA-like_sf"/>
</dbReference>
<dbReference type="InterPro" id="IPR005176">
    <property type="entry name" value="PONY_dom"/>
</dbReference>
<dbReference type="InterPro" id="IPR042460">
    <property type="entry name" value="DCN1-like_PONY"/>
</dbReference>
<gene>
    <name evidence="4" type="ORF">FOB60_002556</name>
</gene>
<protein>
    <recommendedName>
        <fullName evidence="2">Defective in cullin neddylation protein</fullName>
    </recommendedName>
</protein>